<evidence type="ECO:0008006" key="4">
    <source>
        <dbReference type="Google" id="ProtNLM"/>
    </source>
</evidence>
<evidence type="ECO:0000256" key="1">
    <source>
        <dbReference type="SAM" id="SignalP"/>
    </source>
</evidence>
<dbReference type="PROSITE" id="PS51257">
    <property type="entry name" value="PROKAR_LIPOPROTEIN"/>
    <property type="match status" value="1"/>
</dbReference>
<organism evidence="2 3">
    <name type="scientific">Novosphingobium hassiacum</name>
    <dbReference type="NCBI Taxonomy" id="173676"/>
    <lineage>
        <taxon>Bacteria</taxon>
        <taxon>Pseudomonadati</taxon>
        <taxon>Pseudomonadota</taxon>
        <taxon>Alphaproteobacteria</taxon>
        <taxon>Sphingomonadales</taxon>
        <taxon>Sphingomonadaceae</taxon>
        <taxon>Novosphingobium</taxon>
    </lineage>
</organism>
<dbReference type="GO" id="GO:0020037">
    <property type="term" value="F:heme binding"/>
    <property type="evidence" value="ECO:0007669"/>
    <property type="project" value="InterPro"/>
</dbReference>
<dbReference type="Gene3D" id="1.20.120.10">
    <property type="entry name" value="Cytochrome c/b562"/>
    <property type="match status" value="1"/>
</dbReference>
<dbReference type="InterPro" id="IPR010980">
    <property type="entry name" value="Cyt_c/b562"/>
</dbReference>
<dbReference type="EMBL" id="JACICY010000001">
    <property type="protein sequence ID" value="MBB3859374.1"/>
    <property type="molecule type" value="Genomic_DNA"/>
</dbReference>
<dbReference type="SUPFAM" id="SSF47175">
    <property type="entry name" value="Cytochromes"/>
    <property type="match status" value="1"/>
</dbReference>
<evidence type="ECO:0000313" key="2">
    <source>
        <dbReference type="EMBL" id="MBB3859374.1"/>
    </source>
</evidence>
<dbReference type="AlphaFoldDB" id="A0A7W5ZU90"/>
<feature type="chain" id="PRO_5030574118" description="Cytochrome c" evidence="1">
    <location>
        <begin position="20"/>
        <end position="171"/>
    </location>
</feature>
<gene>
    <name evidence="2" type="ORF">GGQ88_000614</name>
</gene>
<dbReference type="GO" id="GO:0022900">
    <property type="term" value="P:electron transport chain"/>
    <property type="evidence" value="ECO:0007669"/>
    <property type="project" value="InterPro"/>
</dbReference>
<protein>
    <recommendedName>
        <fullName evidence="4">Cytochrome c</fullName>
    </recommendedName>
</protein>
<proteinExistence type="predicted"/>
<keyword evidence="3" id="KW-1185">Reference proteome</keyword>
<comment type="caution">
    <text evidence="2">The sequence shown here is derived from an EMBL/GenBank/DDBJ whole genome shotgun (WGS) entry which is preliminary data.</text>
</comment>
<dbReference type="GO" id="GO:0009055">
    <property type="term" value="F:electron transfer activity"/>
    <property type="evidence" value="ECO:0007669"/>
    <property type="project" value="InterPro"/>
</dbReference>
<name>A0A7W5ZU90_9SPHN</name>
<dbReference type="GO" id="GO:0005506">
    <property type="term" value="F:iron ion binding"/>
    <property type="evidence" value="ECO:0007669"/>
    <property type="project" value="InterPro"/>
</dbReference>
<dbReference type="Proteomes" id="UP000562395">
    <property type="component" value="Unassembled WGS sequence"/>
</dbReference>
<feature type="signal peptide" evidence="1">
    <location>
        <begin position="1"/>
        <end position="19"/>
    </location>
</feature>
<evidence type="ECO:0000313" key="3">
    <source>
        <dbReference type="Proteomes" id="UP000562395"/>
    </source>
</evidence>
<reference evidence="2 3" key="1">
    <citation type="submission" date="2020-08" db="EMBL/GenBank/DDBJ databases">
        <title>Genomic Encyclopedia of Type Strains, Phase IV (KMG-IV): sequencing the most valuable type-strain genomes for metagenomic binning, comparative biology and taxonomic classification.</title>
        <authorList>
            <person name="Goeker M."/>
        </authorList>
    </citation>
    <scope>NUCLEOTIDE SEQUENCE [LARGE SCALE GENOMIC DNA]</scope>
    <source>
        <strain evidence="2 3">DSM 14552</strain>
    </source>
</reference>
<sequence>MNLRLAPLGALRLAGPALLALITAGCNREPQAPPLDIKALMANHVQPTAEVYWNAVQYISDETGSRKIEPRTDAEWTRTQEAAAKLRQLGEQMKDPAVAAGRGTDWQDFAQGLADVATQAEQAAKQRSPDKVFEVGGAIYNVCSACHEVYMPSPGGAAPAGVASAAATTGS</sequence>
<accession>A0A7W5ZU90</accession>
<keyword evidence="1" id="KW-0732">Signal</keyword>
<dbReference type="RefSeq" id="WP_183611631.1">
    <property type="nucleotide sequence ID" value="NZ_JACICY010000001.1"/>
</dbReference>